<proteinExistence type="predicted"/>
<name>A0A1I7VVD9_LOALO</name>
<dbReference type="InParanoid" id="A0A1I7VVD9"/>
<reference evidence="3" key="2">
    <citation type="submission" date="2016-11" db="UniProtKB">
        <authorList>
            <consortium name="WormBaseParasite"/>
        </authorList>
    </citation>
    <scope>IDENTIFICATION</scope>
</reference>
<organism evidence="2 3">
    <name type="scientific">Loa loa</name>
    <name type="common">Eye worm</name>
    <name type="synonym">Filaria loa</name>
    <dbReference type="NCBI Taxonomy" id="7209"/>
    <lineage>
        <taxon>Eukaryota</taxon>
        <taxon>Metazoa</taxon>
        <taxon>Ecdysozoa</taxon>
        <taxon>Nematoda</taxon>
        <taxon>Chromadorea</taxon>
        <taxon>Rhabditida</taxon>
        <taxon>Spirurina</taxon>
        <taxon>Spiruromorpha</taxon>
        <taxon>Filarioidea</taxon>
        <taxon>Onchocercidae</taxon>
        <taxon>Loa</taxon>
    </lineage>
</organism>
<keyword evidence="2" id="KW-1185">Reference proteome</keyword>
<dbReference type="FunCoup" id="A0A1I7VVD9">
    <property type="interactions" value="111"/>
</dbReference>
<evidence type="ECO:0000313" key="2">
    <source>
        <dbReference type="Proteomes" id="UP000095285"/>
    </source>
</evidence>
<protein>
    <submittedName>
        <fullName evidence="3">Uncharacterized protein</fullName>
    </submittedName>
</protein>
<sequence>MKEKDGKKIDNGYIMREFAQSQNLVVYHKKFRYISLRNKQLLAEISPLNAGISIIELLKIDKNEEEIISNIENKEIWRHAKPANDRTVGVGNEENEYKKRKFNWKWYKFRSIPFILLLLLAAALVHSPIQFVTAKLRNGNNGYCESNRVSLLATSHVVTPALAALFGRTCRCAFDWRSHFCKQIERYKSLLAVPKMQQHENDQLPIVCICRQLTSENNCQQFMTQCYFTPENQHEECTCCFNQPNAFCNQLQCHNGEPKFGMHANTTCICHPPTSYPYSICAYHSSSFYDQREIVISDNHDNGQQSDYIKYPLHESSVHHEESTAMRLYGIQITPTLAIIIVLGLLGAIILLTSILLVVRSCRTHREHRNRAAKRELAQSVLLEQRAEEEKYLP</sequence>
<evidence type="ECO:0000256" key="1">
    <source>
        <dbReference type="SAM" id="Phobius"/>
    </source>
</evidence>
<dbReference type="WBParaSite" id="EN70_6639">
    <property type="protein sequence ID" value="EN70_6639"/>
    <property type="gene ID" value="EN70_6639"/>
</dbReference>
<keyword evidence="1" id="KW-0812">Transmembrane</keyword>
<dbReference type="OrthoDB" id="5865324at2759"/>
<accession>A0A1I7VVD9</accession>
<keyword evidence="1" id="KW-1133">Transmembrane helix</keyword>
<dbReference type="AlphaFoldDB" id="A0A1I7VVD9"/>
<dbReference type="Proteomes" id="UP000095285">
    <property type="component" value="Unassembled WGS sequence"/>
</dbReference>
<feature type="transmembrane region" description="Helical" evidence="1">
    <location>
        <begin position="337"/>
        <end position="359"/>
    </location>
</feature>
<gene>
    <name evidence="3" type="primary">LOAG_06517</name>
</gene>
<evidence type="ECO:0000313" key="3">
    <source>
        <dbReference type="WBParaSite" id="EN70_6639"/>
    </source>
</evidence>
<keyword evidence="1" id="KW-0472">Membrane</keyword>
<reference evidence="2" key="1">
    <citation type="submission" date="2012-04" db="EMBL/GenBank/DDBJ databases">
        <title>The Genome Sequence of Loa loa.</title>
        <authorList>
            <consortium name="The Broad Institute Genome Sequencing Platform"/>
            <consortium name="Broad Institute Genome Sequencing Center for Infectious Disease"/>
            <person name="Nutman T.B."/>
            <person name="Fink D.L."/>
            <person name="Russ C."/>
            <person name="Young S."/>
            <person name="Zeng Q."/>
            <person name="Gargeya S."/>
            <person name="Alvarado L."/>
            <person name="Berlin A."/>
            <person name="Chapman S.B."/>
            <person name="Chen Z."/>
            <person name="Freedman E."/>
            <person name="Gellesch M."/>
            <person name="Goldberg J."/>
            <person name="Griggs A."/>
            <person name="Gujja S."/>
            <person name="Heilman E.R."/>
            <person name="Heiman D."/>
            <person name="Howarth C."/>
            <person name="Mehta T."/>
            <person name="Neiman D."/>
            <person name="Pearson M."/>
            <person name="Roberts A."/>
            <person name="Saif S."/>
            <person name="Shea T."/>
            <person name="Shenoy N."/>
            <person name="Sisk P."/>
            <person name="Stolte C."/>
            <person name="Sykes S."/>
            <person name="White J."/>
            <person name="Yandava C."/>
            <person name="Haas B."/>
            <person name="Henn M.R."/>
            <person name="Nusbaum C."/>
            <person name="Birren B."/>
        </authorList>
    </citation>
    <scope>NUCLEOTIDE SEQUENCE [LARGE SCALE GENOMIC DNA]</scope>
</reference>
<dbReference type="eggNOG" id="ENOG502S9G2">
    <property type="taxonomic scope" value="Eukaryota"/>
</dbReference>
<feature type="transmembrane region" description="Helical" evidence="1">
    <location>
        <begin position="109"/>
        <end position="129"/>
    </location>
</feature>